<dbReference type="EMBL" id="WHUW01000008">
    <property type="protein sequence ID" value="KAF8443147.1"/>
    <property type="molecule type" value="Genomic_DNA"/>
</dbReference>
<reference evidence="6" key="1">
    <citation type="submission" date="2019-10" db="EMBL/GenBank/DDBJ databases">
        <authorList>
            <consortium name="DOE Joint Genome Institute"/>
            <person name="Kuo A."/>
            <person name="Miyauchi S."/>
            <person name="Kiss E."/>
            <person name="Drula E."/>
            <person name="Kohler A."/>
            <person name="Sanchez-Garcia M."/>
            <person name="Andreopoulos B."/>
            <person name="Barry K.W."/>
            <person name="Bonito G."/>
            <person name="Buee M."/>
            <person name="Carver A."/>
            <person name="Chen C."/>
            <person name="Cichocki N."/>
            <person name="Clum A."/>
            <person name="Culley D."/>
            <person name="Crous P.W."/>
            <person name="Fauchery L."/>
            <person name="Girlanda M."/>
            <person name="Hayes R."/>
            <person name="Keri Z."/>
            <person name="LaButti K."/>
            <person name="Lipzen A."/>
            <person name="Lombard V."/>
            <person name="Magnuson J."/>
            <person name="Maillard F."/>
            <person name="Morin E."/>
            <person name="Murat C."/>
            <person name="Nolan M."/>
            <person name="Ohm R."/>
            <person name="Pangilinan J."/>
            <person name="Pereira M."/>
            <person name="Perotto S."/>
            <person name="Peter M."/>
            <person name="Riley R."/>
            <person name="Sitrit Y."/>
            <person name="Stielow B."/>
            <person name="Szollosi G."/>
            <person name="Zifcakova L."/>
            <person name="Stursova M."/>
            <person name="Spatafora J.W."/>
            <person name="Tedersoo L."/>
            <person name="Vaario L.-M."/>
            <person name="Yamada A."/>
            <person name="Yan M."/>
            <person name="Wang P."/>
            <person name="Xu J."/>
            <person name="Bruns T."/>
            <person name="Baldrian P."/>
            <person name="Vilgalys R."/>
            <person name="Henrissat B."/>
            <person name="Grigoriev I.V."/>
            <person name="Hibbett D."/>
            <person name="Nagy L.G."/>
            <person name="Martin F.M."/>
        </authorList>
    </citation>
    <scope>NUCLEOTIDE SEQUENCE</scope>
    <source>
        <strain evidence="6">BED1</strain>
    </source>
</reference>
<keyword evidence="7" id="KW-1185">Reference proteome</keyword>
<dbReference type="CDD" id="cd13965">
    <property type="entry name" value="PT_UbiA_3"/>
    <property type="match status" value="1"/>
</dbReference>
<keyword evidence="3 5" id="KW-1133">Transmembrane helix</keyword>
<dbReference type="Gene3D" id="1.10.357.140">
    <property type="entry name" value="UbiA prenyltransferase"/>
    <property type="match status" value="1"/>
</dbReference>
<proteinExistence type="predicted"/>
<organism evidence="6 7">
    <name type="scientific">Boletus edulis BED1</name>
    <dbReference type="NCBI Taxonomy" id="1328754"/>
    <lineage>
        <taxon>Eukaryota</taxon>
        <taxon>Fungi</taxon>
        <taxon>Dikarya</taxon>
        <taxon>Basidiomycota</taxon>
        <taxon>Agaricomycotina</taxon>
        <taxon>Agaricomycetes</taxon>
        <taxon>Agaricomycetidae</taxon>
        <taxon>Boletales</taxon>
        <taxon>Boletineae</taxon>
        <taxon>Boletaceae</taxon>
        <taxon>Boletoideae</taxon>
        <taxon>Boletus</taxon>
    </lineage>
</organism>
<keyword evidence="4 5" id="KW-0472">Membrane</keyword>
<feature type="transmembrane region" description="Helical" evidence="5">
    <location>
        <begin position="239"/>
        <end position="259"/>
    </location>
</feature>
<protein>
    <submittedName>
        <fullName evidence="6">UbiA prenyltransferase family-domain-containing protein</fullName>
    </submittedName>
</protein>
<feature type="transmembrane region" description="Helical" evidence="5">
    <location>
        <begin position="271"/>
        <end position="294"/>
    </location>
</feature>
<feature type="transmembrane region" description="Helical" evidence="5">
    <location>
        <begin position="140"/>
        <end position="163"/>
    </location>
</feature>
<dbReference type="InterPro" id="IPR050475">
    <property type="entry name" value="Prenyltransferase_related"/>
</dbReference>
<dbReference type="AlphaFoldDB" id="A0AAD4GGZ3"/>
<sequence length="326" mass="36248">METVTSLLQKFDFLYHLHTLFLFTKADIRTALIPQTIFALAVAPVCHPSHVLHTVTWIWLHLLMCNVANQVKAPDEDKINKPFRPLPSGRIAEHHARTLRWILVPVCLACSAAYSTELLFTSIELQVLTVLYSELHCDEYFILKNFLTAAMYGCAGFGGALLAGCDRSHVHKTAQLAVQLSTTVFASTLHAQDFKDVSGDRLTGRCTLPILFPLGSRLSVALCIPMWSICLSHVWHLDLLSATVVIVYSGYTGIRFLLYQSVDDDKRSCKFYSVSGCIHFASLFLLTALAQALAQHTPHASCLLAYMHGDQQPLVPHIVLTVPSFI</sequence>
<dbReference type="Proteomes" id="UP001194468">
    <property type="component" value="Unassembled WGS sequence"/>
</dbReference>
<dbReference type="InterPro" id="IPR044878">
    <property type="entry name" value="UbiA_sf"/>
</dbReference>
<dbReference type="PANTHER" id="PTHR42723:SF1">
    <property type="entry name" value="CHLOROPHYLL SYNTHASE, CHLOROPLASTIC"/>
    <property type="match status" value="1"/>
</dbReference>
<evidence type="ECO:0000256" key="5">
    <source>
        <dbReference type="SAM" id="Phobius"/>
    </source>
</evidence>
<dbReference type="PANTHER" id="PTHR42723">
    <property type="entry name" value="CHLOROPHYLL SYNTHASE"/>
    <property type="match status" value="1"/>
</dbReference>
<reference evidence="6" key="2">
    <citation type="journal article" date="2020" name="Nat. Commun.">
        <title>Large-scale genome sequencing of mycorrhizal fungi provides insights into the early evolution of symbiotic traits.</title>
        <authorList>
            <person name="Miyauchi S."/>
            <person name="Kiss E."/>
            <person name="Kuo A."/>
            <person name="Drula E."/>
            <person name="Kohler A."/>
            <person name="Sanchez-Garcia M."/>
            <person name="Morin E."/>
            <person name="Andreopoulos B."/>
            <person name="Barry K.W."/>
            <person name="Bonito G."/>
            <person name="Buee M."/>
            <person name="Carver A."/>
            <person name="Chen C."/>
            <person name="Cichocki N."/>
            <person name="Clum A."/>
            <person name="Culley D."/>
            <person name="Crous P.W."/>
            <person name="Fauchery L."/>
            <person name="Girlanda M."/>
            <person name="Hayes R.D."/>
            <person name="Keri Z."/>
            <person name="LaButti K."/>
            <person name="Lipzen A."/>
            <person name="Lombard V."/>
            <person name="Magnuson J."/>
            <person name="Maillard F."/>
            <person name="Murat C."/>
            <person name="Nolan M."/>
            <person name="Ohm R.A."/>
            <person name="Pangilinan J."/>
            <person name="Pereira M.F."/>
            <person name="Perotto S."/>
            <person name="Peter M."/>
            <person name="Pfister S."/>
            <person name="Riley R."/>
            <person name="Sitrit Y."/>
            <person name="Stielow J.B."/>
            <person name="Szollosi G."/>
            <person name="Zifcakova L."/>
            <person name="Stursova M."/>
            <person name="Spatafora J.W."/>
            <person name="Tedersoo L."/>
            <person name="Vaario L.M."/>
            <person name="Yamada A."/>
            <person name="Yan M."/>
            <person name="Wang P."/>
            <person name="Xu J."/>
            <person name="Bruns T."/>
            <person name="Baldrian P."/>
            <person name="Vilgalys R."/>
            <person name="Dunand C."/>
            <person name="Henrissat B."/>
            <person name="Grigoriev I.V."/>
            <person name="Hibbett D."/>
            <person name="Nagy L.G."/>
            <person name="Martin F.M."/>
        </authorList>
    </citation>
    <scope>NUCLEOTIDE SEQUENCE</scope>
    <source>
        <strain evidence="6">BED1</strain>
    </source>
</reference>
<evidence type="ECO:0000313" key="6">
    <source>
        <dbReference type="EMBL" id="KAF8443147.1"/>
    </source>
</evidence>
<comment type="subcellular location">
    <subcellularLocation>
        <location evidence="1">Membrane</location>
        <topology evidence="1">Multi-pass membrane protein</topology>
    </subcellularLocation>
</comment>
<evidence type="ECO:0000256" key="4">
    <source>
        <dbReference type="ARBA" id="ARBA00023136"/>
    </source>
</evidence>
<dbReference type="GO" id="GO:0016765">
    <property type="term" value="F:transferase activity, transferring alkyl or aryl (other than methyl) groups"/>
    <property type="evidence" value="ECO:0007669"/>
    <property type="project" value="InterPro"/>
</dbReference>
<evidence type="ECO:0000256" key="3">
    <source>
        <dbReference type="ARBA" id="ARBA00022989"/>
    </source>
</evidence>
<dbReference type="GO" id="GO:0016020">
    <property type="term" value="C:membrane"/>
    <property type="evidence" value="ECO:0007669"/>
    <property type="project" value="UniProtKB-SubCell"/>
</dbReference>
<name>A0AAD4GGZ3_BOLED</name>
<comment type="caution">
    <text evidence="6">The sequence shown here is derived from an EMBL/GenBank/DDBJ whole genome shotgun (WGS) entry which is preliminary data.</text>
</comment>
<keyword evidence="2 5" id="KW-0812">Transmembrane</keyword>
<accession>A0AAD4GGZ3</accession>
<evidence type="ECO:0000313" key="7">
    <source>
        <dbReference type="Proteomes" id="UP001194468"/>
    </source>
</evidence>
<feature type="transmembrane region" description="Helical" evidence="5">
    <location>
        <begin position="99"/>
        <end position="120"/>
    </location>
</feature>
<feature type="transmembrane region" description="Helical" evidence="5">
    <location>
        <begin position="208"/>
        <end position="227"/>
    </location>
</feature>
<evidence type="ECO:0000256" key="2">
    <source>
        <dbReference type="ARBA" id="ARBA00022692"/>
    </source>
</evidence>
<dbReference type="Pfam" id="PF01040">
    <property type="entry name" value="UbiA"/>
    <property type="match status" value="1"/>
</dbReference>
<gene>
    <name evidence="6" type="ORF">L210DRAFT_852876</name>
</gene>
<evidence type="ECO:0000256" key="1">
    <source>
        <dbReference type="ARBA" id="ARBA00004141"/>
    </source>
</evidence>
<dbReference type="InterPro" id="IPR000537">
    <property type="entry name" value="UbiA_prenyltransferase"/>
</dbReference>